<dbReference type="PRINTS" id="PR00040">
    <property type="entry name" value="HTHMERR"/>
</dbReference>
<dbReference type="PANTHER" id="PTHR30204">
    <property type="entry name" value="REDOX-CYCLING DRUG-SENSING TRANSCRIPTIONAL ACTIVATOR SOXR"/>
    <property type="match status" value="1"/>
</dbReference>
<keyword evidence="5" id="KW-0175">Coiled coil</keyword>
<accession>A0A5N8XXZ0</accession>
<dbReference type="GO" id="GO:0003700">
    <property type="term" value="F:DNA-binding transcription factor activity"/>
    <property type="evidence" value="ECO:0007669"/>
    <property type="project" value="InterPro"/>
</dbReference>
<dbReference type="RefSeq" id="WP_152777614.1">
    <property type="nucleotide sequence ID" value="NZ_VJZC01000747.1"/>
</dbReference>
<dbReference type="Proteomes" id="UP000400924">
    <property type="component" value="Unassembled WGS sequence"/>
</dbReference>
<evidence type="ECO:0000313" key="7">
    <source>
        <dbReference type="EMBL" id="MPY64240.1"/>
    </source>
</evidence>
<dbReference type="SMART" id="SM00422">
    <property type="entry name" value="HTH_MERR"/>
    <property type="match status" value="1"/>
</dbReference>
<organism evidence="7 8">
    <name type="scientific">Streptomyces spongiae</name>
    <dbReference type="NCBI Taxonomy" id="565072"/>
    <lineage>
        <taxon>Bacteria</taxon>
        <taxon>Bacillati</taxon>
        <taxon>Actinomycetota</taxon>
        <taxon>Actinomycetes</taxon>
        <taxon>Kitasatosporales</taxon>
        <taxon>Streptomycetaceae</taxon>
        <taxon>Streptomyces</taxon>
    </lineage>
</organism>
<dbReference type="InterPro" id="IPR047057">
    <property type="entry name" value="MerR_fam"/>
</dbReference>
<evidence type="ECO:0000256" key="5">
    <source>
        <dbReference type="SAM" id="Coils"/>
    </source>
</evidence>
<proteinExistence type="predicted"/>
<protein>
    <submittedName>
        <fullName evidence="7">MerR family transcriptional regulator</fullName>
    </submittedName>
</protein>
<feature type="domain" description="HTH merR-type" evidence="6">
    <location>
        <begin position="1"/>
        <end position="68"/>
    </location>
</feature>
<feature type="coiled-coil region" evidence="5">
    <location>
        <begin position="81"/>
        <end position="111"/>
    </location>
</feature>
<sequence>MRIGELADASGVTTRSLRYYEEHGLIRSERTPGGWRDFDSAMVERVVMIQHLFAAGLCSATIGELLPCLEAPPEERTGVMERLLAQEVERLEAKRRDIDRELDTLRALRDETALFGEVP</sequence>
<dbReference type="SUPFAM" id="SSF46955">
    <property type="entry name" value="Putative DNA-binding domain"/>
    <property type="match status" value="1"/>
</dbReference>
<dbReference type="PANTHER" id="PTHR30204:SF69">
    <property type="entry name" value="MERR-FAMILY TRANSCRIPTIONAL REGULATOR"/>
    <property type="match status" value="1"/>
</dbReference>
<keyword evidence="2" id="KW-0805">Transcription regulation</keyword>
<dbReference type="Pfam" id="PF13411">
    <property type="entry name" value="MerR_1"/>
    <property type="match status" value="1"/>
</dbReference>
<comment type="caution">
    <text evidence="7">The sequence shown here is derived from an EMBL/GenBank/DDBJ whole genome shotgun (WGS) entry which is preliminary data.</text>
</comment>
<keyword evidence="3" id="KW-0238">DNA-binding</keyword>
<keyword evidence="1" id="KW-0678">Repressor</keyword>
<dbReference type="GO" id="GO:0003677">
    <property type="term" value="F:DNA binding"/>
    <property type="evidence" value="ECO:0007669"/>
    <property type="project" value="UniProtKB-KW"/>
</dbReference>
<evidence type="ECO:0000259" key="6">
    <source>
        <dbReference type="PROSITE" id="PS50937"/>
    </source>
</evidence>
<gene>
    <name evidence="7" type="ORF">FNH08_45935</name>
</gene>
<evidence type="ECO:0000313" key="8">
    <source>
        <dbReference type="Proteomes" id="UP000400924"/>
    </source>
</evidence>
<keyword evidence="8" id="KW-1185">Reference proteome</keyword>
<evidence type="ECO:0000256" key="4">
    <source>
        <dbReference type="ARBA" id="ARBA00023163"/>
    </source>
</evidence>
<dbReference type="Gene3D" id="1.10.1660.10">
    <property type="match status" value="1"/>
</dbReference>
<evidence type="ECO:0000256" key="1">
    <source>
        <dbReference type="ARBA" id="ARBA00022491"/>
    </source>
</evidence>
<evidence type="ECO:0000256" key="3">
    <source>
        <dbReference type="ARBA" id="ARBA00023125"/>
    </source>
</evidence>
<dbReference type="OrthoDB" id="9802039at2"/>
<dbReference type="PROSITE" id="PS50937">
    <property type="entry name" value="HTH_MERR_2"/>
    <property type="match status" value="1"/>
</dbReference>
<reference evidence="7 8" key="1">
    <citation type="submission" date="2019-07" db="EMBL/GenBank/DDBJ databases">
        <title>New species of Amycolatopsis and Streptomyces.</title>
        <authorList>
            <person name="Duangmal K."/>
            <person name="Teo W.F.A."/>
            <person name="Lipun K."/>
        </authorList>
    </citation>
    <scope>NUCLEOTIDE SEQUENCE [LARGE SCALE GENOMIC DNA]</scope>
    <source>
        <strain evidence="7 8">NBRC 106415</strain>
    </source>
</reference>
<dbReference type="EMBL" id="VJZC01000747">
    <property type="protein sequence ID" value="MPY64240.1"/>
    <property type="molecule type" value="Genomic_DNA"/>
</dbReference>
<dbReference type="AlphaFoldDB" id="A0A5N8XXZ0"/>
<dbReference type="InterPro" id="IPR000551">
    <property type="entry name" value="MerR-type_HTH_dom"/>
</dbReference>
<dbReference type="PROSITE" id="PS00552">
    <property type="entry name" value="HTH_MERR_1"/>
    <property type="match status" value="1"/>
</dbReference>
<dbReference type="InterPro" id="IPR009061">
    <property type="entry name" value="DNA-bd_dom_put_sf"/>
</dbReference>
<keyword evidence="4" id="KW-0804">Transcription</keyword>
<name>A0A5N8XXZ0_9ACTN</name>
<evidence type="ECO:0000256" key="2">
    <source>
        <dbReference type="ARBA" id="ARBA00023015"/>
    </source>
</evidence>